<keyword evidence="5 6" id="KW-0472">Membrane</keyword>
<evidence type="ECO:0000313" key="9">
    <source>
        <dbReference type="Proteomes" id="UP001589943"/>
    </source>
</evidence>
<comment type="subcellular location">
    <subcellularLocation>
        <location evidence="1">Cell membrane</location>
        <topology evidence="1">Multi-pass membrane protein</topology>
    </subcellularLocation>
</comment>
<dbReference type="EMBL" id="JBHLTL010000001">
    <property type="protein sequence ID" value="MFC0588458.1"/>
    <property type="molecule type" value="Genomic_DNA"/>
</dbReference>
<feature type="domain" description="Prepilin type IV endopeptidase peptidase" evidence="7">
    <location>
        <begin position="14"/>
        <end position="117"/>
    </location>
</feature>
<keyword evidence="2" id="KW-1003">Cell membrane</keyword>
<organism evidence="8 9">
    <name type="scientific">Novosphingobium aquiterrae</name>
    <dbReference type="NCBI Taxonomy" id="624388"/>
    <lineage>
        <taxon>Bacteria</taxon>
        <taxon>Pseudomonadati</taxon>
        <taxon>Pseudomonadota</taxon>
        <taxon>Alphaproteobacteria</taxon>
        <taxon>Sphingomonadales</taxon>
        <taxon>Sphingomonadaceae</taxon>
        <taxon>Novosphingobium</taxon>
    </lineage>
</organism>
<evidence type="ECO:0000313" key="8">
    <source>
        <dbReference type="EMBL" id="MFC0588458.1"/>
    </source>
</evidence>
<accession>A0ABV6PH95</accession>
<sequence length="166" mass="18270">MPDIDIRYLLQGALAIALVVAAFTDIRRRQIDNWLNLGIALTAPLYWWAAGYSLWPDVAYQLGLALAVFAFFAVLFALRWMGGGDVKLLTALALWIAPHWFWKLLVVMALVGGLLTIVTGAWHIARRQRDKAAIPYGVAIATAGLWVIATQYSNTVTITSLSTGLQ</sequence>
<feature type="transmembrane region" description="Helical" evidence="6">
    <location>
        <begin position="62"/>
        <end position="80"/>
    </location>
</feature>
<keyword evidence="4 6" id="KW-1133">Transmembrane helix</keyword>
<evidence type="ECO:0000256" key="2">
    <source>
        <dbReference type="ARBA" id="ARBA00022475"/>
    </source>
</evidence>
<feature type="transmembrane region" description="Helical" evidence="6">
    <location>
        <begin position="34"/>
        <end position="55"/>
    </location>
</feature>
<comment type="caution">
    <text evidence="8">The sequence shown here is derived from an EMBL/GenBank/DDBJ whole genome shotgun (WGS) entry which is preliminary data.</text>
</comment>
<dbReference type="RefSeq" id="WP_379479957.1">
    <property type="nucleotide sequence ID" value="NZ_JBHLTL010000001.1"/>
</dbReference>
<evidence type="ECO:0000256" key="3">
    <source>
        <dbReference type="ARBA" id="ARBA00022692"/>
    </source>
</evidence>
<evidence type="ECO:0000256" key="1">
    <source>
        <dbReference type="ARBA" id="ARBA00004651"/>
    </source>
</evidence>
<feature type="transmembrane region" description="Helical" evidence="6">
    <location>
        <begin position="100"/>
        <end position="122"/>
    </location>
</feature>
<feature type="transmembrane region" description="Helical" evidence="6">
    <location>
        <begin position="134"/>
        <end position="152"/>
    </location>
</feature>
<keyword evidence="3 6" id="KW-0812">Transmembrane</keyword>
<gene>
    <name evidence="8" type="ORF">ACFFF7_03440</name>
</gene>
<evidence type="ECO:0000259" key="7">
    <source>
        <dbReference type="Pfam" id="PF01478"/>
    </source>
</evidence>
<dbReference type="Gene3D" id="1.20.120.1220">
    <property type="match status" value="1"/>
</dbReference>
<dbReference type="Proteomes" id="UP001589943">
    <property type="component" value="Unassembled WGS sequence"/>
</dbReference>
<dbReference type="Pfam" id="PF01478">
    <property type="entry name" value="Peptidase_A24"/>
    <property type="match status" value="1"/>
</dbReference>
<reference evidence="8 9" key="1">
    <citation type="submission" date="2024-09" db="EMBL/GenBank/DDBJ databases">
        <authorList>
            <person name="Sun Q."/>
            <person name="Mori K."/>
        </authorList>
    </citation>
    <scope>NUCLEOTIDE SEQUENCE [LARGE SCALE GENOMIC DNA]</scope>
    <source>
        <strain evidence="8 9">NCAIM B.02537</strain>
    </source>
</reference>
<keyword evidence="9" id="KW-1185">Reference proteome</keyword>
<evidence type="ECO:0000256" key="5">
    <source>
        <dbReference type="ARBA" id="ARBA00023136"/>
    </source>
</evidence>
<protein>
    <submittedName>
        <fullName evidence="8">Prepilin peptidase</fullName>
    </submittedName>
</protein>
<dbReference type="PANTHER" id="PTHR36506">
    <property type="entry name" value="PREFLAGELLIN PEPTIDASE"/>
    <property type="match status" value="1"/>
</dbReference>
<evidence type="ECO:0000256" key="4">
    <source>
        <dbReference type="ARBA" id="ARBA00022989"/>
    </source>
</evidence>
<name>A0ABV6PH95_9SPHN</name>
<dbReference type="InterPro" id="IPR052218">
    <property type="entry name" value="Preflagellin_Peptidase"/>
</dbReference>
<proteinExistence type="predicted"/>
<evidence type="ECO:0000256" key="6">
    <source>
        <dbReference type="SAM" id="Phobius"/>
    </source>
</evidence>
<dbReference type="InterPro" id="IPR000045">
    <property type="entry name" value="Prepilin_IV_endopep_pep"/>
</dbReference>
<dbReference type="PANTHER" id="PTHR36506:SF1">
    <property type="entry name" value="PREFLAGELLIN PEPTIDASE"/>
    <property type="match status" value="1"/>
</dbReference>